<proteinExistence type="predicted"/>
<dbReference type="Proteomes" id="UP000630887">
    <property type="component" value="Unassembled WGS sequence"/>
</dbReference>
<dbReference type="EMBL" id="BONI01000057">
    <property type="protein sequence ID" value="GIG09044.1"/>
    <property type="molecule type" value="Genomic_DNA"/>
</dbReference>
<evidence type="ECO:0000313" key="3">
    <source>
        <dbReference type="Proteomes" id="UP000630887"/>
    </source>
</evidence>
<organism evidence="2 3">
    <name type="scientific">Catellatospora coxensis</name>
    <dbReference type="NCBI Taxonomy" id="310354"/>
    <lineage>
        <taxon>Bacteria</taxon>
        <taxon>Bacillati</taxon>
        <taxon>Actinomycetota</taxon>
        <taxon>Actinomycetes</taxon>
        <taxon>Micromonosporales</taxon>
        <taxon>Micromonosporaceae</taxon>
        <taxon>Catellatospora</taxon>
    </lineage>
</organism>
<comment type="caution">
    <text evidence="2">The sequence shown here is derived from an EMBL/GenBank/DDBJ whole genome shotgun (WGS) entry which is preliminary data.</text>
</comment>
<evidence type="ECO:0000256" key="1">
    <source>
        <dbReference type="SAM" id="Coils"/>
    </source>
</evidence>
<dbReference type="AlphaFoldDB" id="A0A8J3L0M9"/>
<name>A0A8J3L0M9_9ACTN</name>
<keyword evidence="3" id="KW-1185">Reference proteome</keyword>
<sequence>MELTVLSTVLVLFKAAFAGEDLDRKLGADVISTVLGGLLRTASPTDPVLLKVLELAEKLDVRDYKKAMAGGHRYLTEAHLGPTLRIDRLHLARTQFVDAASAAEAMEVPILVANAEYAVAKCDALLAAPVDAALALDRAAAALEGAIESIDTPGAAYRWLRLNEAKFAQDSSVTNWLTRAADRDLIRQRDLDAAGKTADDLQRDLRELTDLYSEVQTAALAGTDGARPVLWAQPPGGNVRAGLDAKAVATLGDDAPVRGFGLTLRVEQRRIGQALSGGRIVELALNLTVHDDRILHCTGAYLPAVGPPTEPAGSPLRLRGLTALLAPLTPPGSGTVAVPRGSHRRVLTVPLGDIEDTVKIRISRPSSGGRQASTGACLYIPLPR</sequence>
<keyword evidence="1" id="KW-0175">Coiled coil</keyword>
<evidence type="ECO:0000313" key="2">
    <source>
        <dbReference type="EMBL" id="GIG09044.1"/>
    </source>
</evidence>
<gene>
    <name evidence="2" type="ORF">Cco03nite_57440</name>
</gene>
<protein>
    <submittedName>
        <fullName evidence="2">Uncharacterized protein</fullName>
    </submittedName>
</protein>
<accession>A0A8J3L0M9</accession>
<feature type="coiled-coil region" evidence="1">
    <location>
        <begin position="191"/>
        <end position="218"/>
    </location>
</feature>
<reference evidence="2 3" key="1">
    <citation type="submission" date="2021-01" db="EMBL/GenBank/DDBJ databases">
        <title>Whole genome shotgun sequence of Catellatospora coxensis NBRC 107359.</title>
        <authorList>
            <person name="Komaki H."/>
            <person name="Tamura T."/>
        </authorList>
    </citation>
    <scope>NUCLEOTIDE SEQUENCE [LARGE SCALE GENOMIC DNA]</scope>
    <source>
        <strain evidence="2 3">NBRC 107359</strain>
    </source>
</reference>